<dbReference type="EMBL" id="LAZR01025226">
    <property type="protein sequence ID" value="KKL72589.1"/>
    <property type="molecule type" value="Genomic_DNA"/>
</dbReference>
<comment type="caution">
    <text evidence="1">The sequence shown here is derived from an EMBL/GenBank/DDBJ whole genome shotgun (WGS) entry which is preliminary data.</text>
</comment>
<evidence type="ECO:0000313" key="1">
    <source>
        <dbReference type="EMBL" id="KKL72589.1"/>
    </source>
</evidence>
<reference evidence="1" key="1">
    <citation type="journal article" date="2015" name="Nature">
        <title>Complex archaea that bridge the gap between prokaryotes and eukaryotes.</title>
        <authorList>
            <person name="Spang A."/>
            <person name="Saw J.H."/>
            <person name="Jorgensen S.L."/>
            <person name="Zaremba-Niedzwiedzka K."/>
            <person name="Martijn J."/>
            <person name="Lind A.E."/>
            <person name="van Eijk R."/>
            <person name="Schleper C."/>
            <person name="Guy L."/>
            <person name="Ettema T.J."/>
        </authorList>
    </citation>
    <scope>NUCLEOTIDE SEQUENCE</scope>
</reference>
<accession>A0A0F9EF55</accession>
<organism evidence="1">
    <name type="scientific">marine sediment metagenome</name>
    <dbReference type="NCBI Taxonomy" id="412755"/>
    <lineage>
        <taxon>unclassified sequences</taxon>
        <taxon>metagenomes</taxon>
        <taxon>ecological metagenomes</taxon>
    </lineage>
</organism>
<name>A0A0F9EF55_9ZZZZ</name>
<gene>
    <name evidence="1" type="ORF">LCGC14_2083420</name>
</gene>
<proteinExistence type="predicted"/>
<protein>
    <submittedName>
        <fullName evidence="1">Uncharacterized protein</fullName>
    </submittedName>
</protein>
<sequence length="106" mass="11753">MNTLESKLQPGRFTNMSPKMAAIVGCIIGAKFTDPALVELSITADGHVLGRKDGDCGLNEWIGSADDLERNWQMLLGAAGLTEEEQEQARRCYRVNVRDWREVSIS</sequence>
<dbReference type="AlphaFoldDB" id="A0A0F9EF55"/>